<evidence type="ECO:0000256" key="9">
    <source>
        <dbReference type="ARBA" id="ARBA00022490"/>
    </source>
</evidence>
<name>A0ABT1VUS6_9PROT</name>
<dbReference type="InterPro" id="IPR036637">
    <property type="entry name" value="Phosphohistidine_dom_sf"/>
</dbReference>
<keyword evidence="9 17" id="KW-0963">Cytoplasm</keyword>
<dbReference type="InterPro" id="IPR040442">
    <property type="entry name" value="Pyrv_kinase-like_dom_sf"/>
</dbReference>
<keyword evidence="15 17" id="KW-0460">Magnesium</keyword>
<keyword evidence="13 17" id="KW-0479">Metal-binding</keyword>
<evidence type="ECO:0000256" key="11">
    <source>
        <dbReference type="ARBA" id="ARBA00022679"/>
    </source>
</evidence>
<evidence type="ECO:0000256" key="15">
    <source>
        <dbReference type="ARBA" id="ARBA00022842"/>
    </source>
</evidence>
<keyword evidence="12 17" id="KW-0598">Phosphotransferase system</keyword>
<evidence type="ECO:0000256" key="4">
    <source>
        <dbReference type="ARBA" id="ARBA00004496"/>
    </source>
</evidence>
<evidence type="ECO:0000256" key="5">
    <source>
        <dbReference type="ARBA" id="ARBA00007837"/>
    </source>
</evidence>
<evidence type="ECO:0000256" key="1">
    <source>
        <dbReference type="ARBA" id="ARBA00000683"/>
    </source>
</evidence>
<comment type="function">
    <text evidence="3 17">General (non sugar-specific) component of the phosphoenolpyruvate-dependent sugar phosphotransferase system (sugar PTS). This major carbohydrate active-transport system catalyzes the phosphorylation of incoming sugar substrates concomitantly with their translocation across the cell membrane. Enzyme I transfers the phosphoryl group from phosphoenolpyruvate (PEP) to the phosphoryl carrier protein (HPr).</text>
</comment>
<reference evidence="22 23" key="1">
    <citation type="submission" date="2022-06" db="EMBL/GenBank/DDBJ databases">
        <title>Rhizosaccharibacter gen. nov. sp. nov. KSS12, endophytic bacteria isolated from sugarcane.</title>
        <authorList>
            <person name="Pitiwittayakul N."/>
        </authorList>
    </citation>
    <scope>NUCLEOTIDE SEQUENCE [LARGE SCALE GENOMIC DNA]</scope>
    <source>
        <strain evidence="22 23">KSS12</strain>
    </source>
</reference>
<evidence type="ECO:0000256" key="8">
    <source>
        <dbReference type="ARBA" id="ARBA00022448"/>
    </source>
</evidence>
<evidence type="ECO:0000313" key="22">
    <source>
        <dbReference type="EMBL" id="MCQ8239444.1"/>
    </source>
</evidence>
<dbReference type="InterPro" id="IPR008279">
    <property type="entry name" value="PEP-util_enz_mobile_dom"/>
</dbReference>
<evidence type="ECO:0000256" key="3">
    <source>
        <dbReference type="ARBA" id="ARBA00002728"/>
    </source>
</evidence>
<dbReference type="InterPro" id="IPR024692">
    <property type="entry name" value="PTS_EI"/>
</dbReference>
<evidence type="ECO:0000256" key="14">
    <source>
        <dbReference type="ARBA" id="ARBA00022777"/>
    </source>
</evidence>
<keyword evidence="8 17" id="KW-0813">Transport</keyword>
<dbReference type="PANTHER" id="PTHR46244">
    <property type="entry name" value="PHOSPHOENOLPYRUVATE-PROTEIN PHOSPHOTRANSFERASE"/>
    <property type="match status" value="1"/>
</dbReference>
<protein>
    <recommendedName>
        <fullName evidence="7 17">Phosphoenolpyruvate-protein phosphotransferase</fullName>
        <ecNumber evidence="6 17">2.7.3.9</ecNumber>
    </recommendedName>
    <alternativeName>
        <fullName evidence="16 17">Phosphotransferase system, enzyme I</fullName>
    </alternativeName>
</protein>
<keyword evidence="11 17" id="KW-0808">Transferase</keyword>
<evidence type="ECO:0000313" key="23">
    <source>
        <dbReference type="Proteomes" id="UP001524547"/>
    </source>
</evidence>
<dbReference type="SUPFAM" id="SSF51621">
    <property type="entry name" value="Phosphoenolpyruvate/pyruvate domain"/>
    <property type="match status" value="1"/>
</dbReference>
<dbReference type="RefSeq" id="WP_422918182.1">
    <property type="nucleotide sequence ID" value="NZ_JAMZEJ010000001.1"/>
</dbReference>
<evidence type="ECO:0000256" key="13">
    <source>
        <dbReference type="ARBA" id="ARBA00022723"/>
    </source>
</evidence>
<feature type="domain" description="Phosphotransferase system enzyme I N-terminal" evidence="21">
    <location>
        <begin position="21"/>
        <end position="136"/>
    </location>
</feature>
<evidence type="ECO:0000256" key="6">
    <source>
        <dbReference type="ARBA" id="ARBA00012232"/>
    </source>
</evidence>
<accession>A0ABT1VUS6</accession>
<sequence>MKASEEGAAGGGSGEAERRLRGTPISGGIAIGPMFFMAEAPAPMVADRAPADDPEAEIVRLAEAVSRSLRQIEKLRNRLALLPQDSQTEIAPLLDAYRQMLGPSRLLREIDRLIRDERLAAESATAVAVDALAALLAPPAGAAGGGGIDAEFAAASLRRAEEVREIGRRLVRNLVRAPFRSFAALAPGSILAVDQLRPSDAALLDPTRIAAVVTEDGGTADHSAIMLRALGIPSVMGVPGLMRAAQTQDVPVRAVVDGSAGLVALFPTPDTLRDAKKGVVAYAQEQQRLGRLRRLPAQLLGGEAVELQANLELPAELPLVAQAGAAGIGLLRTEFLFINADIMPDEAAQAATYRAVVDAMGGDCTTIRLLDWGGEKQSEALGAAGFTAGGGDLNPALGLRGIRLLLQHPAVMETQIAAILRAALGGPVRILLPMVTTVSEFREARAVYDRVVRRLRRKGIRLPDPLPPLGAMVETPAAAIGAEALALEAQFLAIGTNDLTMYTLAVDRAASEVSRLFEPLHPAVLRLIGMTTDAALRSRRPVSVCGEIAGNPLAVPLLMGMGLRSFSMNASAVPRVKQAVRGVSLDDCRRLARRVLDEADADGVSRLVTAFAAR</sequence>
<evidence type="ECO:0000256" key="10">
    <source>
        <dbReference type="ARBA" id="ARBA00022597"/>
    </source>
</evidence>
<dbReference type="InterPro" id="IPR006318">
    <property type="entry name" value="PTS_EI-like"/>
</dbReference>
<dbReference type="Pfam" id="PF02896">
    <property type="entry name" value="PEP-utilizers_C"/>
    <property type="match status" value="1"/>
</dbReference>
<dbReference type="PRINTS" id="PR01736">
    <property type="entry name" value="PHPHTRNFRASE"/>
</dbReference>
<dbReference type="Gene3D" id="3.50.30.10">
    <property type="entry name" value="Phosphohistidine domain"/>
    <property type="match status" value="1"/>
</dbReference>
<evidence type="ECO:0000259" key="19">
    <source>
        <dbReference type="Pfam" id="PF00391"/>
    </source>
</evidence>
<evidence type="ECO:0000256" key="2">
    <source>
        <dbReference type="ARBA" id="ARBA00001946"/>
    </source>
</evidence>
<feature type="domain" description="PEP-utilising enzyme C-terminal" evidence="20">
    <location>
        <begin position="287"/>
        <end position="583"/>
    </location>
</feature>
<feature type="domain" description="PEP-utilising enzyme mobile" evidence="19">
    <location>
        <begin position="186"/>
        <end position="261"/>
    </location>
</feature>
<evidence type="ECO:0000256" key="16">
    <source>
        <dbReference type="ARBA" id="ARBA00033235"/>
    </source>
</evidence>
<evidence type="ECO:0000256" key="12">
    <source>
        <dbReference type="ARBA" id="ARBA00022683"/>
    </source>
</evidence>
<dbReference type="InterPro" id="IPR036618">
    <property type="entry name" value="PtsI_HPr-bd_sf"/>
</dbReference>
<comment type="subcellular location">
    <subcellularLocation>
        <location evidence="4 17">Cytoplasm</location>
    </subcellularLocation>
</comment>
<dbReference type="SUPFAM" id="SSF52009">
    <property type="entry name" value="Phosphohistidine domain"/>
    <property type="match status" value="1"/>
</dbReference>
<dbReference type="InterPro" id="IPR000121">
    <property type="entry name" value="PEP_util_C"/>
</dbReference>
<comment type="cofactor">
    <cofactor evidence="2 17">
        <name>Mg(2+)</name>
        <dbReference type="ChEBI" id="CHEBI:18420"/>
    </cofactor>
</comment>
<dbReference type="GO" id="GO:0008965">
    <property type="term" value="F:phosphoenolpyruvate-protein phosphotransferase activity"/>
    <property type="evidence" value="ECO:0007669"/>
    <property type="project" value="UniProtKB-EC"/>
</dbReference>
<keyword evidence="23" id="KW-1185">Reference proteome</keyword>
<keyword evidence="10 17" id="KW-0762">Sugar transport</keyword>
<evidence type="ECO:0000256" key="7">
    <source>
        <dbReference type="ARBA" id="ARBA00016544"/>
    </source>
</evidence>
<dbReference type="EMBL" id="JAMZEJ010000001">
    <property type="protein sequence ID" value="MCQ8239444.1"/>
    <property type="molecule type" value="Genomic_DNA"/>
</dbReference>
<dbReference type="InterPro" id="IPR050499">
    <property type="entry name" value="PEP-utilizing_PTS_enzyme"/>
</dbReference>
<comment type="similarity">
    <text evidence="5 17">Belongs to the PEP-utilizing enzyme family.</text>
</comment>
<dbReference type="Pfam" id="PF00391">
    <property type="entry name" value="PEP-utilizers"/>
    <property type="match status" value="1"/>
</dbReference>
<feature type="region of interest" description="Disordered" evidence="18">
    <location>
        <begin position="1"/>
        <end position="23"/>
    </location>
</feature>
<evidence type="ECO:0000259" key="21">
    <source>
        <dbReference type="Pfam" id="PF05524"/>
    </source>
</evidence>
<evidence type="ECO:0000259" key="20">
    <source>
        <dbReference type="Pfam" id="PF02896"/>
    </source>
</evidence>
<dbReference type="SUPFAM" id="SSF47831">
    <property type="entry name" value="Enzyme I of the PEP:sugar phosphotransferase system HPr-binding (sub)domain"/>
    <property type="match status" value="1"/>
</dbReference>
<dbReference type="InterPro" id="IPR015813">
    <property type="entry name" value="Pyrv/PenolPyrv_kinase-like_dom"/>
</dbReference>
<dbReference type="Gene3D" id="1.10.274.10">
    <property type="entry name" value="PtsI, HPr-binding domain"/>
    <property type="match status" value="1"/>
</dbReference>
<proteinExistence type="inferred from homology"/>
<dbReference type="NCBIfam" id="TIGR01417">
    <property type="entry name" value="PTS_I_fam"/>
    <property type="match status" value="1"/>
</dbReference>
<dbReference type="Pfam" id="PF05524">
    <property type="entry name" value="PEP-utilisers_N"/>
    <property type="match status" value="1"/>
</dbReference>
<dbReference type="PIRSF" id="PIRSF000732">
    <property type="entry name" value="PTS_enzyme_I"/>
    <property type="match status" value="1"/>
</dbReference>
<keyword evidence="14 17" id="KW-0418">Kinase</keyword>
<dbReference type="InterPro" id="IPR008731">
    <property type="entry name" value="PTS_EIN"/>
</dbReference>
<gene>
    <name evidence="22" type="primary">ptsP</name>
    <name evidence="22" type="ORF">NFI88_01140</name>
</gene>
<dbReference type="Gene3D" id="3.20.20.60">
    <property type="entry name" value="Phosphoenolpyruvate-binding domains"/>
    <property type="match status" value="1"/>
</dbReference>
<dbReference type="Proteomes" id="UP001524547">
    <property type="component" value="Unassembled WGS sequence"/>
</dbReference>
<evidence type="ECO:0000256" key="18">
    <source>
        <dbReference type="SAM" id="MobiDB-lite"/>
    </source>
</evidence>
<comment type="catalytic activity">
    <reaction evidence="1 17">
        <text>L-histidyl-[protein] + phosphoenolpyruvate = N(pros)-phospho-L-histidyl-[protein] + pyruvate</text>
        <dbReference type="Rhea" id="RHEA:23880"/>
        <dbReference type="Rhea" id="RHEA-COMP:9745"/>
        <dbReference type="Rhea" id="RHEA-COMP:9746"/>
        <dbReference type="ChEBI" id="CHEBI:15361"/>
        <dbReference type="ChEBI" id="CHEBI:29979"/>
        <dbReference type="ChEBI" id="CHEBI:58702"/>
        <dbReference type="ChEBI" id="CHEBI:64837"/>
        <dbReference type="EC" id="2.7.3.9"/>
    </reaction>
</comment>
<evidence type="ECO:0000256" key="17">
    <source>
        <dbReference type="PIRNR" id="PIRNR000732"/>
    </source>
</evidence>
<organism evidence="22 23">
    <name type="scientific">Rhizosaccharibacter radicis</name>
    <dbReference type="NCBI Taxonomy" id="2782605"/>
    <lineage>
        <taxon>Bacteria</taxon>
        <taxon>Pseudomonadati</taxon>
        <taxon>Pseudomonadota</taxon>
        <taxon>Alphaproteobacteria</taxon>
        <taxon>Acetobacterales</taxon>
        <taxon>Acetobacteraceae</taxon>
        <taxon>Rhizosaccharibacter</taxon>
    </lineage>
</organism>
<comment type="caution">
    <text evidence="22">The sequence shown here is derived from an EMBL/GenBank/DDBJ whole genome shotgun (WGS) entry which is preliminary data.</text>
</comment>
<dbReference type="EC" id="2.7.3.9" evidence="6 17"/>
<dbReference type="PANTHER" id="PTHR46244:SF3">
    <property type="entry name" value="PHOSPHOENOLPYRUVATE-PROTEIN PHOSPHOTRANSFERASE"/>
    <property type="match status" value="1"/>
</dbReference>